<dbReference type="GO" id="GO:0005737">
    <property type="term" value="C:cytoplasm"/>
    <property type="evidence" value="ECO:0007669"/>
    <property type="project" value="UniProtKB-SubCell"/>
</dbReference>
<dbReference type="InterPro" id="IPR016117">
    <property type="entry name" value="ArgJ-like_dom_sf"/>
</dbReference>
<dbReference type="GO" id="GO:0006526">
    <property type="term" value="P:L-arginine biosynthetic process"/>
    <property type="evidence" value="ECO:0007669"/>
    <property type="project" value="UniProtKB-UniRule"/>
</dbReference>
<keyword evidence="8 10" id="KW-0012">Acyltransferase</keyword>
<dbReference type="FunFam" id="3.10.20.340:FF:000001">
    <property type="entry name" value="Arginine biosynthesis bifunctional protein ArgJ, chloroplastic"/>
    <property type="match status" value="1"/>
</dbReference>
<comment type="pathway">
    <text evidence="10">Amino-acid biosynthesis; L-arginine biosynthesis; N(2)-acetyl-L-ornithine from L-glutamate: step 1/4.</text>
</comment>
<dbReference type="RefSeq" id="WP_073273689.1">
    <property type="nucleotide sequence ID" value="NZ_FRAC01000007.1"/>
</dbReference>
<name>A0A1M6MQJ9_9FIRM</name>
<dbReference type="GO" id="GO:0004042">
    <property type="term" value="F:L-glutamate N-acetyltransferase activity"/>
    <property type="evidence" value="ECO:0007669"/>
    <property type="project" value="UniProtKB-UniRule"/>
</dbReference>
<keyword evidence="3 10" id="KW-0055">Arginine biosynthesis</keyword>
<keyword evidence="12" id="KW-1185">Reference proteome</keyword>
<dbReference type="PANTHER" id="PTHR23100">
    <property type="entry name" value="ARGININE BIOSYNTHESIS BIFUNCTIONAL PROTEIN ARGJ"/>
    <property type="match status" value="1"/>
</dbReference>
<evidence type="ECO:0000256" key="5">
    <source>
        <dbReference type="ARBA" id="ARBA00022679"/>
    </source>
</evidence>
<keyword evidence="4 10" id="KW-0028">Amino-acid biosynthesis</keyword>
<dbReference type="Gene3D" id="3.60.70.12">
    <property type="entry name" value="L-amino peptidase D-ALA esterase/amidase"/>
    <property type="match status" value="1"/>
</dbReference>
<dbReference type="OrthoDB" id="9804242at2"/>
<evidence type="ECO:0000256" key="6">
    <source>
        <dbReference type="ARBA" id="ARBA00022813"/>
    </source>
</evidence>
<dbReference type="AlphaFoldDB" id="A0A1M6MQJ9"/>
<organism evidence="11 12">
    <name type="scientific">Anaerocolumna jejuensis DSM 15929</name>
    <dbReference type="NCBI Taxonomy" id="1121322"/>
    <lineage>
        <taxon>Bacteria</taxon>
        <taxon>Bacillati</taxon>
        <taxon>Bacillota</taxon>
        <taxon>Clostridia</taxon>
        <taxon>Lachnospirales</taxon>
        <taxon>Lachnospiraceae</taxon>
        <taxon>Anaerocolumna</taxon>
    </lineage>
</organism>
<dbReference type="Gene3D" id="3.10.20.340">
    <property type="entry name" value="ArgJ beta chain, C-terminal domain"/>
    <property type="match status" value="1"/>
</dbReference>
<evidence type="ECO:0000313" key="12">
    <source>
        <dbReference type="Proteomes" id="UP000184386"/>
    </source>
</evidence>
<accession>A0A1M6MQJ9</accession>
<dbReference type="UniPathway" id="UPA00068">
    <property type="reaction ID" value="UER00106"/>
</dbReference>
<dbReference type="PANTHER" id="PTHR23100:SF0">
    <property type="entry name" value="ARGININE BIOSYNTHESIS BIFUNCTIONAL PROTEIN ARGJ, MITOCHONDRIAL"/>
    <property type="match status" value="1"/>
</dbReference>
<feature type="binding site" evidence="10">
    <location>
        <position position="189"/>
    </location>
    <ligand>
        <name>substrate</name>
    </ligand>
</feature>
<proteinExistence type="inferred from homology"/>
<dbReference type="NCBIfam" id="NF003802">
    <property type="entry name" value="PRK05388.1"/>
    <property type="match status" value="1"/>
</dbReference>
<evidence type="ECO:0000256" key="1">
    <source>
        <dbReference type="ARBA" id="ARBA00006774"/>
    </source>
</evidence>
<reference evidence="11 12" key="1">
    <citation type="submission" date="2016-11" db="EMBL/GenBank/DDBJ databases">
        <authorList>
            <person name="Jaros S."/>
            <person name="Januszkiewicz K."/>
            <person name="Wedrychowicz H."/>
        </authorList>
    </citation>
    <scope>NUCLEOTIDE SEQUENCE [LARGE SCALE GENOMIC DNA]</scope>
    <source>
        <strain evidence="11 12">DSM 15929</strain>
    </source>
</reference>
<comment type="catalytic activity">
    <reaction evidence="9 10">
        <text>N(2)-acetyl-L-ornithine + L-glutamate = N-acetyl-L-glutamate + L-ornithine</text>
        <dbReference type="Rhea" id="RHEA:15349"/>
        <dbReference type="ChEBI" id="CHEBI:29985"/>
        <dbReference type="ChEBI" id="CHEBI:44337"/>
        <dbReference type="ChEBI" id="CHEBI:46911"/>
        <dbReference type="ChEBI" id="CHEBI:57805"/>
        <dbReference type="EC" id="2.3.1.35"/>
    </reaction>
</comment>
<dbReference type="CDD" id="cd02152">
    <property type="entry name" value="OAT"/>
    <property type="match status" value="1"/>
</dbReference>
<dbReference type="HAMAP" id="MF_01106">
    <property type="entry name" value="ArgJ"/>
    <property type="match status" value="1"/>
</dbReference>
<feature type="site" description="Involved in the stabilization of negative charge on the oxyanion by the formation of the oxyanion hole" evidence="10">
    <location>
        <position position="113"/>
    </location>
</feature>
<dbReference type="STRING" id="1121322.SAMN02745136_01116"/>
<dbReference type="NCBIfam" id="TIGR00120">
    <property type="entry name" value="ArgJ"/>
    <property type="match status" value="1"/>
</dbReference>
<dbReference type="EC" id="2.3.1.35" evidence="10"/>
<comment type="similarity">
    <text evidence="1 10">Belongs to the ArgJ family.</text>
</comment>
<feature type="binding site" evidence="10">
    <location>
        <position position="275"/>
    </location>
    <ligand>
        <name>substrate</name>
    </ligand>
</feature>
<feature type="chain" id="PRO_5023222637" description="Arginine biosynthesis bifunctional protein ArgJ alpha chain" evidence="10">
    <location>
        <begin position="1"/>
        <end position="188"/>
    </location>
</feature>
<dbReference type="Pfam" id="PF01960">
    <property type="entry name" value="ArgJ"/>
    <property type="match status" value="1"/>
</dbReference>
<dbReference type="EC" id="2.3.1.1" evidence="10"/>
<dbReference type="InterPro" id="IPR002813">
    <property type="entry name" value="Arg_biosynth_ArgJ"/>
</dbReference>
<gene>
    <name evidence="10" type="primary">argJ</name>
    <name evidence="11" type="ORF">SAMN02745136_01116</name>
</gene>
<comment type="subcellular location">
    <subcellularLocation>
        <location evidence="10">Cytoplasm</location>
    </subcellularLocation>
</comment>
<dbReference type="Gene3D" id="3.30.2330.10">
    <property type="entry name" value="arginine biosynthesis bifunctional protein suprefamily"/>
    <property type="match status" value="1"/>
</dbReference>
<dbReference type="Proteomes" id="UP000184386">
    <property type="component" value="Unassembled WGS sequence"/>
</dbReference>
<feature type="binding site" evidence="10">
    <location>
        <position position="406"/>
    </location>
    <ligand>
        <name>substrate</name>
    </ligand>
</feature>
<comment type="function">
    <text evidence="10">Catalyzes two activities which are involved in the cyclic version of arginine biosynthesis: the synthesis of N-acetylglutamate from glutamate and acetyl-CoA as the acetyl donor, and of ornithine by transacetylation between N(2)-acetylornithine and glutamate.</text>
</comment>
<protein>
    <recommendedName>
        <fullName evidence="10">Arginine biosynthesis bifunctional protein ArgJ</fullName>
    </recommendedName>
    <domain>
        <recommendedName>
            <fullName evidence="10">Glutamate N-acetyltransferase</fullName>
            <ecNumber evidence="10">2.3.1.35</ecNumber>
        </recommendedName>
        <alternativeName>
            <fullName evidence="10">Ornithine acetyltransferase</fullName>
            <shortName evidence="10">OATase</shortName>
        </alternativeName>
        <alternativeName>
            <fullName evidence="10">Ornithine transacetylase</fullName>
        </alternativeName>
    </domain>
    <domain>
        <recommendedName>
            <fullName evidence="10">Amino-acid acetyltransferase</fullName>
            <ecNumber evidence="10">2.3.1.1</ecNumber>
        </recommendedName>
        <alternativeName>
            <fullName evidence="10">N-acetylglutamate synthase</fullName>
            <shortName evidence="10">AGSase</shortName>
        </alternativeName>
    </domain>
    <component>
        <recommendedName>
            <fullName evidence="10">Arginine biosynthesis bifunctional protein ArgJ alpha chain</fullName>
        </recommendedName>
    </component>
    <component>
        <recommendedName>
            <fullName evidence="10">Arginine biosynthesis bifunctional protein ArgJ beta chain</fullName>
        </recommendedName>
    </component>
</protein>
<feature type="binding site" evidence="10">
    <location>
        <position position="152"/>
    </location>
    <ligand>
        <name>substrate</name>
    </ligand>
</feature>
<feature type="active site" description="Nucleophile" evidence="10">
    <location>
        <position position="189"/>
    </location>
</feature>
<feature type="chain" id="PRO_5023222638" description="Arginine biosynthesis bifunctional protein ArgJ beta chain" evidence="10">
    <location>
        <begin position="189"/>
        <end position="406"/>
    </location>
</feature>
<dbReference type="SUPFAM" id="SSF56266">
    <property type="entry name" value="DmpA/ArgJ-like"/>
    <property type="match status" value="1"/>
</dbReference>
<comment type="catalytic activity">
    <reaction evidence="10">
        <text>L-glutamate + acetyl-CoA = N-acetyl-L-glutamate + CoA + H(+)</text>
        <dbReference type="Rhea" id="RHEA:24292"/>
        <dbReference type="ChEBI" id="CHEBI:15378"/>
        <dbReference type="ChEBI" id="CHEBI:29985"/>
        <dbReference type="ChEBI" id="CHEBI:44337"/>
        <dbReference type="ChEBI" id="CHEBI:57287"/>
        <dbReference type="ChEBI" id="CHEBI:57288"/>
        <dbReference type="EC" id="2.3.1.1"/>
    </reaction>
</comment>
<dbReference type="FunFam" id="3.60.70.12:FF:000001">
    <property type="entry name" value="Arginine biosynthesis bifunctional protein ArgJ, chloroplastic"/>
    <property type="match status" value="1"/>
</dbReference>
<evidence type="ECO:0000256" key="9">
    <source>
        <dbReference type="ARBA" id="ARBA00049439"/>
    </source>
</evidence>
<dbReference type="GO" id="GO:0004358">
    <property type="term" value="F:L-glutamate N-acetyltransferase activity, acting on acetyl-L-ornithine as donor"/>
    <property type="evidence" value="ECO:0007669"/>
    <property type="project" value="UniProtKB-UniRule"/>
</dbReference>
<dbReference type="InterPro" id="IPR042195">
    <property type="entry name" value="ArgJ_beta_C"/>
</dbReference>
<sequence length="406" mass="42948">MEIISGGVTAPKGYKAAGIYAGIKKKKKDMALVYSVVPAKAAGTFTTNLVKAAPVVWDMKIVQEYGAAQAVVLNSGVANACTGALGVENNEKMAAFMAEELGLKKEEVLTASTGVIGNQLPIEIIAEGCKLLKKELGEDAEHAGLAAEAIMTTDTCSKQYAVSFEIGGKAVTIGGMSKGSGMIHPNMATMLGVITTDLAISRELLLTAIREDVKDSFNMISVDRDTSTNDSLLILANGMAGNEEITEKGEAYDSFVKALHKVTTELAKMMAADGEGATKLFECSVVGADTKEQAVILSKSIITSNLVKTAVYGNDANWGRILCAMGYAGVAFDPDKVDLYVESCAGTLKLVENGMATDYSEEKATEILKQKEVKAVADIKSGSFQATAWGCDLTDKYVYINADYRS</sequence>
<keyword evidence="7 10" id="KW-0511">Multifunctional enzyme</keyword>
<dbReference type="EMBL" id="FRAC01000007">
    <property type="protein sequence ID" value="SHJ85553.1"/>
    <property type="molecule type" value="Genomic_DNA"/>
</dbReference>
<evidence type="ECO:0000256" key="8">
    <source>
        <dbReference type="ARBA" id="ARBA00023315"/>
    </source>
</evidence>
<comment type="subunit">
    <text evidence="2 10">Heterotetramer of two alpha and two beta chains.</text>
</comment>
<comment type="pathway">
    <text evidence="10">Amino-acid biosynthesis; L-arginine biosynthesis; L-ornithine and N-acetyl-L-glutamate from L-glutamate and N(2)-acetyl-L-ornithine (cyclic): step 1/1.</text>
</comment>
<evidence type="ECO:0000256" key="10">
    <source>
        <dbReference type="HAMAP-Rule" id="MF_01106"/>
    </source>
</evidence>
<feature type="binding site" evidence="10">
    <location>
        <position position="178"/>
    </location>
    <ligand>
        <name>substrate</name>
    </ligand>
</feature>
<evidence type="ECO:0000256" key="3">
    <source>
        <dbReference type="ARBA" id="ARBA00022571"/>
    </source>
</evidence>
<feature type="binding site" evidence="10">
    <location>
        <position position="401"/>
    </location>
    <ligand>
        <name>substrate</name>
    </ligand>
</feature>
<evidence type="ECO:0000256" key="4">
    <source>
        <dbReference type="ARBA" id="ARBA00022605"/>
    </source>
</evidence>
<evidence type="ECO:0000313" key="11">
    <source>
        <dbReference type="EMBL" id="SHJ85553.1"/>
    </source>
</evidence>
<evidence type="ECO:0000256" key="7">
    <source>
        <dbReference type="ARBA" id="ARBA00023268"/>
    </source>
</evidence>
<keyword evidence="10" id="KW-0963">Cytoplasm</keyword>
<keyword evidence="5 10" id="KW-0808">Transferase</keyword>
<evidence type="ECO:0000256" key="2">
    <source>
        <dbReference type="ARBA" id="ARBA00011475"/>
    </source>
</evidence>
<dbReference type="GO" id="GO:0006592">
    <property type="term" value="P:ornithine biosynthetic process"/>
    <property type="evidence" value="ECO:0007669"/>
    <property type="project" value="TreeGrafter"/>
</dbReference>
<feature type="site" description="Involved in the stabilization of negative charge on the oxyanion by the formation of the oxyanion hole" evidence="10">
    <location>
        <position position="114"/>
    </location>
</feature>
<feature type="site" description="Cleavage; by autolysis" evidence="10">
    <location>
        <begin position="188"/>
        <end position="189"/>
    </location>
</feature>
<keyword evidence="6 10" id="KW-0068">Autocatalytic cleavage</keyword>